<evidence type="ECO:0000313" key="3">
    <source>
        <dbReference type="Proteomes" id="UP000498740"/>
    </source>
</evidence>
<evidence type="ECO:0000313" key="2">
    <source>
        <dbReference type="EMBL" id="GFN06743.1"/>
    </source>
</evidence>
<sequence length="133" mass="12816">MLSARSTVWLMTYVPPRGPVGCGPAGAETKSPPGTVVEGGEAVGVVAGGRFGEVAGDGEDGGGHEVPVPDPVPYRQPAQGGGEEPGGEGVPGPHGGYDVDVEGGDVGDGIGGVAGPCALRGARGRATFSPSGV</sequence>
<organism evidence="2 3">
    <name type="scientific">Streptomyces microflavus</name>
    <name type="common">Streptomyces lipmanii</name>
    <dbReference type="NCBI Taxonomy" id="1919"/>
    <lineage>
        <taxon>Bacteria</taxon>
        <taxon>Bacillati</taxon>
        <taxon>Actinomycetota</taxon>
        <taxon>Actinomycetes</taxon>
        <taxon>Kitasatosporales</taxon>
        <taxon>Streptomycetaceae</taxon>
        <taxon>Streptomyces</taxon>
    </lineage>
</organism>
<feature type="region of interest" description="Disordered" evidence="1">
    <location>
        <begin position="51"/>
        <end position="108"/>
    </location>
</feature>
<dbReference type="EMBL" id="BLWD01000001">
    <property type="protein sequence ID" value="GFN06743.1"/>
    <property type="molecule type" value="Genomic_DNA"/>
</dbReference>
<comment type="caution">
    <text evidence="2">The sequence shown here is derived from an EMBL/GenBank/DDBJ whole genome shotgun (WGS) entry which is preliminary data.</text>
</comment>
<evidence type="ECO:0000256" key="1">
    <source>
        <dbReference type="SAM" id="MobiDB-lite"/>
    </source>
</evidence>
<accession>A0A7J0CWC3</accession>
<gene>
    <name evidence="2" type="ORF">Smic_52990</name>
</gene>
<dbReference type="Proteomes" id="UP000498740">
    <property type="component" value="Unassembled WGS sequence"/>
</dbReference>
<proteinExistence type="predicted"/>
<dbReference type="AlphaFoldDB" id="A0A7J0CWC3"/>
<name>A0A7J0CWC3_STRMI</name>
<protein>
    <submittedName>
        <fullName evidence="2">Uncharacterized protein</fullName>
    </submittedName>
</protein>
<reference evidence="2 3" key="1">
    <citation type="submission" date="2020-05" db="EMBL/GenBank/DDBJ databases">
        <title>Whole genome shotgun sequence of Streptomyces microflavus NBRC 13062.</title>
        <authorList>
            <person name="Komaki H."/>
            <person name="Tamura T."/>
        </authorList>
    </citation>
    <scope>NUCLEOTIDE SEQUENCE [LARGE SCALE GENOMIC DNA]</scope>
    <source>
        <strain evidence="2 3">NBRC 13062</strain>
    </source>
</reference>
<feature type="compositionally biased region" description="Gly residues" evidence="1">
    <location>
        <begin position="79"/>
        <end position="95"/>
    </location>
</feature>